<dbReference type="RefSeq" id="WP_089808323.1">
    <property type="nucleotide sequence ID" value="NZ_FOYT01000002.1"/>
</dbReference>
<evidence type="ECO:0000313" key="2">
    <source>
        <dbReference type="Proteomes" id="UP000198531"/>
    </source>
</evidence>
<dbReference type="OrthoDB" id="323192at2157"/>
<reference evidence="2" key="1">
    <citation type="submission" date="2016-10" db="EMBL/GenBank/DDBJ databases">
        <authorList>
            <person name="Varghese N."/>
            <person name="Submissions S."/>
        </authorList>
    </citation>
    <scope>NUCLEOTIDE SEQUENCE [LARGE SCALE GENOMIC DNA]</scope>
    <source>
        <strain evidence="2">CGMCC 1.7736</strain>
    </source>
</reference>
<name>A0A1I6HY03_9EURY</name>
<gene>
    <name evidence="1" type="ORF">SAMN04487947_2635</name>
</gene>
<proteinExistence type="predicted"/>
<dbReference type="EMBL" id="FOYT01000002">
    <property type="protein sequence ID" value="SFR59284.1"/>
    <property type="molecule type" value="Genomic_DNA"/>
</dbReference>
<dbReference type="Proteomes" id="UP000198531">
    <property type="component" value="Unassembled WGS sequence"/>
</dbReference>
<accession>A0A1I6HY03</accession>
<dbReference type="AlphaFoldDB" id="A0A1I6HY03"/>
<keyword evidence="2" id="KW-1185">Reference proteome</keyword>
<sequence length="261" mass="29178">MGTLALDIETASPFAEPDGANDTEYYEWLSVALAYVDDGPAGVRADGDERETAVLFRRGGWDDDHTADLFERLFEWCEARDVDRTLTYNGAWFDLTHLGNWAASLAASETLSGAPGRLADCLGRHVDVAPAAADRYAEELWEEQVVLPDWKAYQLAGIDNPRVWYDDYDFDEGYREGLGINESFVKGEHVGRVLGERYVAGVVAGIEETRTHRELERLLYDYSVSDVTDLFDLYRELGGDELDADYHYPIEAGGGSTQPSR</sequence>
<organism evidence="1 2">
    <name type="scientific">Halogeometricum rufum</name>
    <dbReference type="NCBI Taxonomy" id="553469"/>
    <lineage>
        <taxon>Archaea</taxon>
        <taxon>Methanobacteriati</taxon>
        <taxon>Methanobacteriota</taxon>
        <taxon>Stenosarchaea group</taxon>
        <taxon>Halobacteria</taxon>
        <taxon>Halobacteriales</taxon>
        <taxon>Haloferacaceae</taxon>
        <taxon>Halogeometricum</taxon>
    </lineage>
</organism>
<evidence type="ECO:0000313" key="1">
    <source>
        <dbReference type="EMBL" id="SFR59284.1"/>
    </source>
</evidence>
<protein>
    <submittedName>
        <fullName evidence="1">Uncharacterized protein</fullName>
    </submittedName>
</protein>
<dbReference type="SUPFAM" id="SSF53098">
    <property type="entry name" value="Ribonuclease H-like"/>
    <property type="match status" value="1"/>
</dbReference>
<dbReference type="InterPro" id="IPR012337">
    <property type="entry name" value="RNaseH-like_sf"/>
</dbReference>